<dbReference type="GO" id="GO:0016491">
    <property type="term" value="F:oxidoreductase activity"/>
    <property type="evidence" value="ECO:0007669"/>
    <property type="project" value="UniProtKB-KW"/>
</dbReference>
<name>A0A7W8E846_9BACT</name>
<dbReference type="Proteomes" id="UP000584867">
    <property type="component" value="Unassembled WGS sequence"/>
</dbReference>
<reference evidence="4 5" key="1">
    <citation type="submission" date="2020-08" db="EMBL/GenBank/DDBJ databases">
        <title>Genomic Encyclopedia of Type Strains, Phase IV (KMG-V): Genome sequencing to study the core and pangenomes of soil and plant-associated prokaryotes.</title>
        <authorList>
            <person name="Whitman W."/>
        </authorList>
    </citation>
    <scope>NUCLEOTIDE SEQUENCE [LARGE SCALE GENOMIC DNA]</scope>
    <source>
        <strain evidence="4 5">X5P3</strain>
    </source>
</reference>
<evidence type="ECO:0000313" key="4">
    <source>
        <dbReference type="EMBL" id="MBB5062266.1"/>
    </source>
</evidence>
<evidence type="ECO:0000256" key="2">
    <source>
        <dbReference type="ARBA" id="ARBA00023002"/>
    </source>
</evidence>
<proteinExistence type="inferred from homology"/>
<dbReference type="PANTHER" id="PTHR43673">
    <property type="entry name" value="NAD(P)H NITROREDUCTASE YDGI-RELATED"/>
    <property type="match status" value="1"/>
</dbReference>
<dbReference type="SUPFAM" id="SSF55469">
    <property type="entry name" value="FMN-dependent nitroreductase-like"/>
    <property type="match status" value="1"/>
</dbReference>
<dbReference type="PANTHER" id="PTHR43673:SF10">
    <property type="entry name" value="NADH DEHYDROGENASE_NAD(P)H NITROREDUCTASE XCC3605-RELATED"/>
    <property type="match status" value="1"/>
</dbReference>
<comment type="similarity">
    <text evidence="1">Belongs to the nitroreductase family.</text>
</comment>
<evidence type="ECO:0000256" key="1">
    <source>
        <dbReference type="ARBA" id="ARBA00007118"/>
    </source>
</evidence>
<sequence length="204" mass="22100">MPDLEQIKHAPASAGILDPIASRWSPRAFSDQPVSTEDLHKIFTAASWAASSANEQPWRFLFGRNGDATFAKILDSMVEANQAWARHAPVLLLSVGKSTFSPGPFSGQNNRYALHDTGAASAYLTLQATALGLHAHGLGGFSQEKARAHFNIPADFEIGACWAIGYLGDPDTLPEGLKQRELAPRTRKSIADFVFAEWEVPATL</sequence>
<dbReference type="Pfam" id="PF00881">
    <property type="entry name" value="Nitroreductase"/>
    <property type="match status" value="1"/>
</dbReference>
<dbReference type="AlphaFoldDB" id="A0A7W8E846"/>
<feature type="domain" description="Nitroreductase" evidence="3">
    <location>
        <begin position="20"/>
        <end position="80"/>
    </location>
</feature>
<dbReference type="EMBL" id="JACHIO010000002">
    <property type="protein sequence ID" value="MBB5062266.1"/>
    <property type="molecule type" value="Genomic_DNA"/>
</dbReference>
<organism evidence="4 5">
    <name type="scientific">Granulicella mallensis</name>
    <dbReference type="NCBI Taxonomy" id="940614"/>
    <lineage>
        <taxon>Bacteria</taxon>
        <taxon>Pseudomonadati</taxon>
        <taxon>Acidobacteriota</taxon>
        <taxon>Terriglobia</taxon>
        <taxon>Terriglobales</taxon>
        <taxon>Acidobacteriaceae</taxon>
        <taxon>Granulicella</taxon>
    </lineage>
</organism>
<dbReference type="InterPro" id="IPR029479">
    <property type="entry name" value="Nitroreductase"/>
</dbReference>
<evidence type="ECO:0000313" key="5">
    <source>
        <dbReference type="Proteomes" id="UP000584867"/>
    </source>
</evidence>
<dbReference type="CDD" id="cd02138">
    <property type="entry name" value="TdsD-like"/>
    <property type="match status" value="1"/>
</dbReference>
<evidence type="ECO:0000259" key="3">
    <source>
        <dbReference type="Pfam" id="PF00881"/>
    </source>
</evidence>
<protein>
    <submittedName>
        <fullName evidence="4">Nitroreductase</fullName>
    </submittedName>
</protein>
<keyword evidence="2" id="KW-0560">Oxidoreductase</keyword>
<accession>A0A7W8E846</accession>
<comment type="caution">
    <text evidence="4">The sequence shown here is derived from an EMBL/GenBank/DDBJ whole genome shotgun (WGS) entry which is preliminary data.</text>
</comment>
<dbReference type="InterPro" id="IPR000415">
    <property type="entry name" value="Nitroreductase-like"/>
</dbReference>
<gene>
    <name evidence="4" type="ORF">HDF15_000593</name>
</gene>
<dbReference type="Gene3D" id="3.40.109.10">
    <property type="entry name" value="NADH Oxidase"/>
    <property type="match status" value="1"/>
</dbReference>
<dbReference type="RefSeq" id="WP_184252755.1">
    <property type="nucleotide sequence ID" value="NZ_JACHIO010000002.1"/>
</dbReference>